<evidence type="ECO:0008006" key="4">
    <source>
        <dbReference type="Google" id="ProtNLM"/>
    </source>
</evidence>
<feature type="region of interest" description="Disordered" evidence="1">
    <location>
        <begin position="129"/>
        <end position="182"/>
    </location>
</feature>
<feature type="compositionally biased region" description="Polar residues" evidence="1">
    <location>
        <begin position="129"/>
        <end position="143"/>
    </location>
</feature>
<evidence type="ECO:0000313" key="2">
    <source>
        <dbReference type="EMBL" id="GAB1314513.1"/>
    </source>
</evidence>
<accession>A0ABQ0G9S1</accession>
<evidence type="ECO:0000313" key="3">
    <source>
        <dbReference type="Proteomes" id="UP001628179"/>
    </source>
</evidence>
<feature type="compositionally biased region" description="Polar residues" evidence="1">
    <location>
        <begin position="231"/>
        <end position="246"/>
    </location>
</feature>
<gene>
    <name evidence="2" type="ORF">MFIFM68171_04723</name>
</gene>
<protein>
    <recommendedName>
        <fullName evidence="4">Gag protein</fullName>
    </recommendedName>
</protein>
<comment type="caution">
    <text evidence="2">The sequence shown here is derived from an EMBL/GenBank/DDBJ whole genome shotgun (WGS) entry which is preliminary data.</text>
</comment>
<reference evidence="2 3" key="1">
    <citation type="submission" date="2024-09" db="EMBL/GenBank/DDBJ databases">
        <title>Itraconazole resistance in Madurella fahalii resulting from another homologue of gene encoding cytochrome P450 14-alpha sterol demethylase (CYP51).</title>
        <authorList>
            <person name="Yoshioka I."/>
            <person name="Fahal A.H."/>
            <person name="Kaneko S."/>
            <person name="Yaguchi T."/>
        </authorList>
    </citation>
    <scope>NUCLEOTIDE SEQUENCE [LARGE SCALE GENOMIC DNA]</scope>
    <source>
        <strain evidence="2 3">IFM 68171</strain>
    </source>
</reference>
<organism evidence="2 3">
    <name type="scientific">Madurella fahalii</name>
    <dbReference type="NCBI Taxonomy" id="1157608"/>
    <lineage>
        <taxon>Eukaryota</taxon>
        <taxon>Fungi</taxon>
        <taxon>Dikarya</taxon>
        <taxon>Ascomycota</taxon>
        <taxon>Pezizomycotina</taxon>
        <taxon>Sordariomycetes</taxon>
        <taxon>Sordariomycetidae</taxon>
        <taxon>Sordariales</taxon>
        <taxon>Sordariales incertae sedis</taxon>
        <taxon>Madurella</taxon>
    </lineage>
</organism>
<feature type="region of interest" description="Disordered" evidence="1">
    <location>
        <begin position="285"/>
        <end position="307"/>
    </location>
</feature>
<feature type="region of interest" description="Disordered" evidence="1">
    <location>
        <begin position="231"/>
        <end position="251"/>
    </location>
</feature>
<feature type="compositionally biased region" description="Polar residues" evidence="1">
    <location>
        <begin position="172"/>
        <end position="182"/>
    </location>
</feature>
<evidence type="ECO:0000256" key="1">
    <source>
        <dbReference type="SAM" id="MobiDB-lite"/>
    </source>
</evidence>
<keyword evidence="3" id="KW-1185">Reference proteome</keyword>
<dbReference type="RefSeq" id="XP_070916244.1">
    <property type="nucleotide sequence ID" value="XM_071060143.1"/>
</dbReference>
<proteinExistence type="predicted"/>
<dbReference type="EMBL" id="BAAFSV010000002">
    <property type="protein sequence ID" value="GAB1314513.1"/>
    <property type="molecule type" value="Genomic_DNA"/>
</dbReference>
<name>A0ABQ0G9S1_9PEZI</name>
<sequence length="307" mass="33941">MCNVTEPPQEEDVEDGISESIITRLIMRGDGTKVGTWRALWETLFPRDTEIPSSEYEDYLVAETHEFLKAAEQARIQTIEHLRPQFAKILRNDTLASQLIALADDSMRNSFTNCHGELERRALQEILSSSTATGSGPGQSTKSRNSKRQKQAGGTQGQRPPPSPSARIAPKSNITSHLSSSQPAFEPHVLRVHTPQATGSGVMATPVQDSTSRMDNLFQLANWVTNGPTYHNSPIDMQQGRSTSANALPPHQPPSFYTHLRQPAATQAQSHGTFTYVAEPGGYYQGTQESFDNWQHMPGSDIDRRES</sequence>
<dbReference type="GeneID" id="98175466"/>
<dbReference type="Proteomes" id="UP001628179">
    <property type="component" value="Unassembled WGS sequence"/>
</dbReference>